<sequence>MTLRFCVAIAAAVLAGGVQAADLRMDGEVYARSRSALMPPAVDGLWQYNISQFAPDGSPVKQGQPVLAFDSSELMKRLTAKQSELNEKQTQLDTLRLDHAERERNERVSTAEALANREKAQRKAEQPEELIAGVQYRKLVIEREAAARREALAGERERLASEQRRQEMRVLASEVERLEAEIGQLQHDMVAMQVAAPRDGLMIHRSSWNGEKFDVGSQVWRGQTVAEIPDATTLAVTATLPERDLLRVSVGAPVRVVIEGGAGSAMRGRITGIGQAVRSKSRLQPVPVVDLDITLDAVASGLKPGQAVRVELAMPGAANGREARP</sequence>
<evidence type="ECO:0000256" key="4">
    <source>
        <dbReference type="SAM" id="SignalP"/>
    </source>
</evidence>
<feature type="coiled-coil region" evidence="3">
    <location>
        <begin position="78"/>
        <end position="105"/>
    </location>
</feature>
<dbReference type="InterPro" id="IPR050465">
    <property type="entry name" value="UPF0194_transport"/>
</dbReference>
<evidence type="ECO:0000256" key="3">
    <source>
        <dbReference type="SAM" id="Coils"/>
    </source>
</evidence>
<evidence type="ECO:0000256" key="2">
    <source>
        <dbReference type="ARBA" id="ARBA00023054"/>
    </source>
</evidence>
<keyword evidence="2 3" id="KW-0175">Coiled coil</keyword>
<dbReference type="Proteomes" id="UP000317199">
    <property type="component" value="Chromosome"/>
</dbReference>
<evidence type="ECO:0000313" key="6">
    <source>
        <dbReference type="Proteomes" id="UP000317199"/>
    </source>
</evidence>
<reference evidence="5 6" key="1">
    <citation type="submission" date="2019-06" db="EMBL/GenBank/DDBJ databases">
        <title>Lysobacter alkalisoli sp. nov. isolated from saline-alkali soil.</title>
        <authorList>
            <person name="Sun J.-Q."/>
            <person name="Xu L."/>
        </authorList>
    </citation>
    <scope>NUCLEOTIDE SEQUENCE [LARGE SCALE GENOMIC DNA]</scope>
    <source>
        <strain evidence="5 6">SJ-36</strain>
    </source>
</reference>
<proteinExistence type="predicted"/>
<protein>
    <submittedName>
        <fullName evidence="5">HlyD family efflux transporter periplasmic adaptor subunit</fullName>
    </submittedName>
</protein>
<keyword evidence="6" id="KW-1185">Reference proteome</keyword>
<dbReference type="PANTHER" id="PTHR32347:SF23">
    <property type="entry name" value="BLL5650 PROTEIN"/>
    <property type="match status" value="1"/>
</dbReference>
<evidence type="ECO:0000313" key="5">
    <source>
        <dbReference type="EMBL" id="QDH69183.1"/>
    </source>
</evidence>
<name>A0A514BP74_9GAMM</name>
<gene>
    <name evidence="5" type="ORF">FKV23_03040</name>
</gene>
<accession>A0A514BP74</accession>
<comment type="subcellular location">
    <subcellularLocation>
        <location evidence="1">Cell envelope</location>
    </subcellularLocation>
</comment>
<dbReference type="AlphaFoldDB" id="A0A514BP74"/>
<feature type="chain" id="PRO_5022025990" evidence="4">
    <location>
        <begin position="21"/>
        <end position="325"/>
    </location>
</feature>
<dbReference type="Gene3D" id="2.40.30.170">
    <property type="match status" value="1"/>
</dbReference>
<feature type="coiled-coil region" evidence="3">
    <location>
        <begin position="161"/>
        <end position="195"/>
    </location>
</feature>
<keyword evidence="4" id="KW-0732">Signal</keyword>
<organism evidence="5 6">
    <name type="scientific">Marilutibacter alkalisoli</name>
    <dbReference type="NCBI Taxonomy" id="2591633"/>
    <lineage>
        <taxon>Bacteria</taxon>
        <taxon>Pseudomonadati</taxon>
        <taxon>Pseudomonadota</taxon>
        <taxon>Gammaproteobacteria</taxon>
        <taxon>Lysobacterales</taxon>
        <taxon>Lysobacteraceae</taxon>
        <taxon>Marilutibacter</taxon>
    </lineage>
</organism>
<dbReference type="OrthoDB" id="7265739at2"/>
<dbReference type="RefSeq" id="WP_141622525.1">
    <property type="nucleotide sequence ID" value="NZ_CP041242.1"/>
</dbReference>
<feature type="signal peptide" evidence="4">
    <location>
        <begin position="1"/>
        <end position="20"/>
    </location>
</feature>
<dbReference type="SUPFAM" id="SSF111369">
    <property type="entry name" value="HlyD-like secretion proteins"/>
    <property type="match status" value="1"/>
</dbReference>
<dbReference type="EMBL" id="CP041242">
    <property type="protein sequence ID" value="QDH69183.1"/>
    <property type="molecule type" value="Genomic_DNA"/>
</dbReference>
<dbReference type="GO" id="GO:0030313">
    <property type="term" value="C:cell envelope"/>
    <property type="evidence" value="ECO:0007669"/>
    <property type="project" value="UniProtKB-SubCell"/>
</dbReference>
<dbReference type="PANTHER" id="PTHR32347">
    <property type="entry name" value="EFFLUX SYSTEM COMPONENT YKNX-RELATED"/>
    <property type="match status" value="1"/>
</dbReference>
<dbReference type="KEGG" id="lyj:FKV23_03040"/>
<evidence type="ECO:0000256" key="1">
    <source>
        <dbReference type="ARBA" id="ARBA00004196"/>
    </source>
</evidence>